<dbReference type="Proteomes" id="UP001153636">
    <property type="component" value="Chromosome 1"/>
</dbReference>
<dbReference type="EMBL" id="OV651813">
    <property type="protein sequence ID" value="CAH1099100.1"/>
    <property type="molecule type" value="Genomic_DNA"/>
</dbReference>
<dbReference type="OrthoDB" id="8194222at2759"/>
<gene>
    <name evidence="1" type="ORF">PSYICH_LOCUS173</name>
</gene>
<evidence type="ECO:0000313" key="1">
    <source>
        <dbReference type="EMBL" id="CAH1099100.1"/>
    </source>
</evidence>
<reference evidence="1" key="1">
    <citation type="submission" date="2022-01" db="EMBL/GenBank/DDBJ databases">
        <authorList>
            <person name="King R."/>
        </authorList>
    </citation>
    <scope>NUCLEOTIDE SEQUENCE</scope>
</reference>
<dbReference type="AlphaFoldDB" id="A0A9P0CFT2"/>
<sequence>MTTAINGFRKCEIWPLNSNAYFLAAEITNINRDINLIKNEIVHPPYATENPEIIASTSHEIIKEAQPNLVNNNIATSSTSSHQLPPPYMSVNEVFPSSSFHQLPSTRYQSLDEDEEKNLPLSMLAMSHRGPLHKTAGKNSTTL</sequence>
<proteinExistence type="predicted"/>
<keyword evidence="2" id="KW-1185">Reference proteome</keyword>
<organism evidence="1 2">
    <name type="scientific">Psylliodes chrysocephalus</name>
    <dbReference type="NCBI Taxonomy" id="3402493"/>
    <lineage>
        <taxon>Eukaryota</taxon>
        <taxon>Metazoa</taxon>
        <taxon>Ecdysozoa</taxon>
        <taxon>Arthropoda</taxon>
        <taxon>Hexapoda</taxon>
        <taxon>Insecta</taxon>
        <taxon>Pterygota</taxon>
        <taxon>Neoptera</taxon>
        <taxon>Endopterygota</taxon>
        <taxon>Coleoptera</taxon>
        <taxon>Polyphaga</taxon>
        <taxon>Cucujiformia</taxon>
        <taxon>Chrysomeloidea</taxon>
        <taxon>Chrysomelidae</taxon>
        <taxon>Galerucinae</taxon>
        <taxon>Alticini</taxon>
        <taxon>Psylliodes</taxon>
    </lineage>
</organism>
<evidence type="ECO:0000313" key="2">
    <source>
        <dbReference type="Proteomes" id="UP001153636"/>
    </source>
</evidence>
<name>A0A9P0CFT2_9CUCU</name>
<protein>
    <submittedName>
        <fullName evidence="1">Uncharacterized protein</fullName>
    </submittedName>
</protein>
<accession>A0A9P0CFT2</accession>